<protein>
    <submittedName>
        <fullName evidence="2">Uncharacterized protein</fullName>
    </submittedName>
</protein>
<feature type="compositionally biased region" description="Polar residues" evidence="1">
    <location>
        <begin position="45"/>
        <end position="59"/>
    </location>
</feature>
<feature type="compositionally biased region" description="Low complexity" evidence="1">
    <location>
        <begin position="159"/>
        <end position="179"/>
    </location>
</feature>
<feature type="region of interest" description="Disordered" evidence="1">
    <location>
        <begin position="34"/>
        <end position="72"/>
    </location>
</feature>
<feature type="region of interest" description="Disordered" evidence="1">
    <location>
        <begin position="159"/>
        <end position="181"/>
    </location>
</feature>
<reference evidence="2" key="1">
    <citation type="submission" date="2024-02" db="EMBL/GenBank/DDBJ databases">
        <authorList>
            <consortium name="ELIXIR-Norway"/>
            <consortium name="Elixir Norway"/>
        </authorList>
    </citation>
    <scope>NUCLEOTIDE SEQUENCE</scope>
</reference>
<proteinExistence type="predicted"/>
<dbReference type="EMBL" id="OZ019904">
    <property type="protein sequence ID" value="CAK9199151.1"/>
    <property type="molecule type" value="Genomic_DNA"/>
</dbReference>
<accession>A0ABP0TKU1</accession>
<evidence type="ECO:0000256" key="1">
    <source>
        <dbReference type="SAM" id="MobiDB-lite"/>
    </source>
</evidence>
<evidence type="ECO:0000313" key="3">
    <source>
        <dbReference type="Proteomes" id="UP001497512"/>
    </source>
</evidence>
<feature type="compositionally biased region" description="Basic and acidic residues" evidence="1">
    <location>
        <begin position="60"/>
        <end position="69"/>
    </location>
</feature>
<gene>
    <name evidence="2" type="ORF">CSSPTR1EN2_LOCUS4793</name>
</gene>
<keyword evidence="3" id="KW-1185">Reference proteome</keyword>
<evidence type="ECO:0000313" key="2">
    <source>
        <dbReference type="EMBL" id="CAK9199151.1"/>
    </source>
</evidence>
<sequence length="258" mass="27931">MLADLLMLQRLLEQGCDCGDLQLVAAHDLKAAAAAGRDRDRRHGSTGSNYSILANNPNSQKDDVQRKELSTQVRSSSFASSSRLEFNLIDFSSDPAAAELVTPSLRNKVDATDELSKDLISWVPLQQQASAESPDQASTVRLAEWEQLLVDSLQTMRTSASSNNNCSTSSNTTTTATTTQPLNTIPSAATHVASNMNHHLEYDSFYPYMVSRAAAARSLSWSSFSTMSSLDDHMSHTELIKLAEVSMQAANVAAFAPA</sequence>
<name>A0ABP0TKU1_9BRYO</name>
<organism evidence="2 3">
    <name type="scientific">Sphagnum troendelagicum</name>
    <dbReference type="NCBI Taxonomy" id="128251"/>
    <lineage>
        <taxon>Eukaryota</taxon>
        <taxon>Viridiplantae</taxon>
        <taxon>Streptophyta</taxon>
        <taxon>Embryophyta</taxon>
        <taxon>Bryophyta</taxon>
        <taxon>Sphagnophytina</taxon>
        <taxon>Sphagnopsida</taxon>
        <taxon>Sphagnales</taxon>
        <taxon>Sphagnaceae</taxon>
        <taxon>Sphagnum</taxon>
    </lineage>
</organism>
<dbReference type="Proteomes" id="UP001497512">
    <property type="component" value="Chromosome 12"/>
</dbReference>